<keyword evidence="4" id="KW-1185">Reference proteome</keyword>
<feature type="domain" description="Transcobalamin-like C-terminal" evidence="2">
    <location>
        <begin position="77"/>
        <end position="147"/>
    </location>
</feature>
<gene>
    <name evidence="3" type="ORF">SAMN02745751_02222</name>
</gene>
<dbReference type="Proteomes" id="UP000184052">
    <property type="component" value="Unassembled WGS sequence"/>
</dbReference>
<dbReference type="InterPro" id="IPR027954">
    <property type="entry name" value="Transcobalamin-like_C"/>
</dbReference>
<sequence length="148" mass="15510">MKMLEKMSKNLSIVLVLSMLAVLFAPACNVTAEAVDTGASATVSVNMAVIGPDGEALYNSANVTGGAITVTDDNQWGLTALGVLDASGVEYESGYMDPWGNYPNSIAGISNEGGGGLGWNYTYNDEGATMLAGNQEIQEGDTIIYYYM</sequence>
<protein>
    <recommendedName>
        <fullName evidence="2">Transcobalamin-like C-terminal domain-containing protein</fullName>
    </recommendedName>
</protein>
<dbReference type="Gene3D" id="2.170.130.30">
    <property type="match status" value="1"/>
</dbReference>
<feature type="non-terminal residue" evidence="3">
    <location>
        <position position="148"/>
    </location>
</feature>
<dbReference type="AlphaFoldDB" id="A0A1M6I4V7"/>
<dbReference type="OrthoDB" id="1947068at2"/>
<proteinExistence type="predicted"/>
<feature type="chain" id="PRO_5039574505" description="Transcobalamin-like C-terminal domain-containing protein" evidence="1">
    <location>
        <begin position="28"/>
        <end position="148"/>
    </location>
</feature>
<feature type="signal peptide" evidence="1">
    <location>
        <begin position="1"/>
        <end position="27"/>
    </location>
</feature>
<dbReference type="EMBL" id="FQZL01000015">
    <property type="protein sequence ID" value="SHJ29491.1"/>
    <property type="molecule type" value="Genomic_DNA"/>
</dbReference>
<name>A0A1M6I4V7_9FIRM</name>
<evidence type="ECO:0000313" key="4">
    <source>
        <dbReference type="Proteomes" id="UP000184052"/>
    </source>
</evidence>
<keyword evidence="1" id="KW-0732">Signal</keyword>
<dbReference type="Pfam" id="PF14478">
    <property type="entry name" value="DUF4430"/>
    <property type="match status" value="1"/>
</dbReference>
<evidence type="ECO:0000313" key="3">
    <source>
        <dbReference type="EMBL" id="SHJ29491.1"/>
    </source>
</evidence>
<dbReference type="STRING" id="1121476.SAMN02745751_02222"/>
<dbReference type="RefSeq" id="WP_139257994.1">
    <property type="nucleotide sequence ID" value="NZ_FQZL01000015.1"/>
</dbReference>
<evidence type="ECO:0000259" key="2">
    <source>
        <dbReference type="Pfam" id="PF14478"/>
    </source>
</evidence>
<evidence type="ECO:0000256" key="1">
    <source>
        <dbReference type="SAM" id="SignalP"/>
    </source>
</evidence>
<organism evidence="3 4">
    <name type="scientific">Dethiosulfatibacter aminovorans DSM 17477</name>
    <dbReference type="NCBI Taxonomy" id="1121476"/>
    <lineage>
        <taxon>Bacteria</taxon>
        <taxon>Bacillati</taxon>
        <taxon>Bacillota</taxon>
        <taxon>Tissierellia</taxon>
        <taxon>Dethiosulfatibacter</taxon>
    </lineage>
</organism>
<reference evidence="3 4" key="1">
    <citation type="submission" date="2016-11" db="EMBL/GenBank/DDBJ databases">
        <authorList>
            <person name="Jaros S."/>
            <person name="Januszkiewicz K."/>
            <person name="Wedrychowicz H."/>
        </authorList>
    </citation>
    <scope>NUCLEOTIDE SEQUENCE [LARGE SCALE GENOMIC DNA]</scope>
    <source>
        <strain evidence="3 4">DSM 17477</strain>
    </source>
</reference>
<accession>A0A1M6I4V7</accession>